<evidence type="ECO:0000256" key="2">
    <source>
        <dbReference type="ARBA" id="ARBA00022692"/>
    </source>
</evidence>
<keyword evidence="4 6" id="KW-0472">Membrane</keyword>
<dbReference type="CDD" id="cd06174">
    <property type="entry name" value="MFS"/>
    <property type="match status" value="1"/>
</dbReference>
<reference evidence="7" key="1">
    <citation type="submission" date="2021-01" db="UniProtKB">
        <authorList>
            <consortium name="EnsemblMetazoa"/>
        </authorList>
    </citation>
    <scope>IDENTIFICATION</scope>
</reference>
<comment type="subcellular location">
    <subcellularLocation>
        <location evidence="1">Membrane</location>
        <topology evidence="1">Multi-pass membrane protein</topology>
    </subcellularLocation>
</comment>
<feature type="transmembrane region" description="Helical" evidence="6">
    <location>
        <begin position="55"/>
        <end position="76"/>
    </location>
</feature>
<dbReference type="Pfam" id="PF07690">
    <property type="entry name" value="MFS_1"/>
    <property type="match status" value="1"/>
</dbReference>
<dbReference type="Gene3D" id="1.20.1250.20">
    <property type="entry name" value="MFS general substrate transporter like domains"/>
    <property type="match status" value="1"/>
</dbReference>
<keyword evidence="8" id="KW-1185">Reference proteome</keyword>
<feature type="transmembrane region" description="Helical" evidence="6">
    <location>
        <begin position="387"/>
        <end position="406"/>
    </location>
</feature>
<dbReference type="OrthoDB" id="6381066at2759"/>
<dbReference type="PANTHER" id="PTHR23510">
    <property type="entry name" value="INNER MEMBRANE TRANSPORT PROTEIN YAJR"/>
    <property type="match status" value="1"/>
</dbReference>
<accession>A0A7M5XIA7</accession>
<evidence type="ECO:0000313" key="7">
    <source>
        <dbReference type="EnsemblMetazoa" id="CLYHEMP024022.2"/>
    </source>
</evidence>
<feature type="transmembrane region" description="Helical" evidence="6">
    <location>
        <begin position="320"/>
        <end position="344"/>
    </location>
</feature>
<dbReference type="InterPro" id="IPR036259">
    <property type="entry name" value="MFS_trans_sf"/>
</dbReference>
<dbReference type="GO" id="GO:0022857">
    <property type="term" value="F:transmembrane transporter activity"/>
    <property type="evidence" value="ECO:0007669"/>
    <property type="project" value="InterPro"/>
</dbReference>
<feature type="transmembrane region" description="Helical" evidence="6">
    <location>
        <begin position="356"/>
        <end position="375"/>
    </location>
</feature>
<dbReference type="GO" id="GO:0016020">
    <property type="term" value="C:membrane"/>
    <property type="evidence" value="ECO:0007669"/>
    <property type="project" value="UniProtKB-SubCell"/>
</dbReference>
<dbReference type="SUPFAM" id="SSF103473">
    <property type="entry name" value="MFS general substrate transporter"/>
    <property type="match status" value="1"/>
</dbReference>
<evidence type="ECO:0000256" key="6">
    <source>
        <dbReference type="SAM" id="Phobius"/>
    </source>
</evidence>
<sequence>METSLEYLEWKKNRTRTTALACILILLYGIESQALEVTVLYYFSENFGLSLLQATFYYSVMETLFAVSNLISGILFGRYIDRTRNLRFVFLLNLGVICIGNLMYSIPWHIWSVMTGRFLCGINESLQTAVCGEFRRCYNDKELVKFLSWYEFLYSVGINIGPGLPILFSYINFQIGNWKINKYNAIPFLIAAITMIIFIISWFLVIDLSKDLENLGEDAVAIARGRKQEKDPKRVPLVETCIRKQEENQEREPLVEARVRKQEENPEREPLDEARGREQEEDSEREPLVDRDDNSSSNTDGEVSQERRLLGWRELFELDILSLCLSYGVLRYSVTTAIAMVTLYSVNTFHWQMNTLSLLHVFVGFSTYIFLMVLVYRKVFEGPLAIFYGYAMSCSLAGCLLSLLVLPKLIVIPTMAGQIAFGVTIVAIKCFVYFQAQSAGKVLLFNTVSDSNANLIDGFRSVFGNAFRIFGKLTLYYFFLYAEYFSPPFIICSIVFVCTLIHRRNIHLFH</sequence>
<keyword evidence="2 6" id="KW-0812">Transmembrane</keyword>
<feature type="region of interest" description="Disordered" evidence="5">
    <location>
        <begin position="252"/>
        <end position="303"/>
    </location>
</feature>
<dbReference type="RefSeq" id="XP_066924448.1">
    <property type="nucleotide sequence ID" value="XM_067068347.1"/>
</dbReference>
<dbReference type="AlphaFoldDB" id="A0A7M5XIA7"/>
<evidence type="ECO:0000256" key="5">
    <source>
        <dbReference type="SAM" id="MobiDB-lite"/>
    </source>
</evidence>
<evidence type="ECO:0000313" key="8">
    <source>
        <dbReference type="Proteomes" id="UP000594262"/>
    </source>
</evidence>
<keyword evidence="3 6" id="KW-1133">Transmembrane helix</keyword>
<dbReference type="InterPro" id="IPR051068">
    <property type="entry name" value="MFS_Domain-Containing_Protein"/>
</dbReference>
<feature type="transmembrane region" description="Helical" evidence="6">
    <location>
        <begin position="88"/>
        <end position="106"/>
    </location>
</feature>
<organism evidence="7 8">
    <name type="scientific">Clytia hemisphaerica</name>
    <dbReference type="NCBI Taxonomy" id="252671"/>
    <lineage>
        <taxon>Eukaryota</taxon>
        <taxon>Metazoa</taxon>
        <taxon>Cnidaria</taxon>
        <taxon>Hydrozoa</taxon>
        <taxon>Hydroidolina</taxon>
        <taxon>Leptothecata</taxon>
        <taxon>Obeliida</taxon>
        <taxon>Clytiidae</taxon>
        <taxon>Clytia</taxon>
    </lineage>
</organism>
<feature type="transmembrane region" description="Helical" evidence="6">
    <location>
        <begin position="152"/>
        <end position="173"/>
    </location>
</feature>
<name>A0A7M5XIA7_9CNID</name>
<dbReference type="GeneID" id="136811728"/>
<feature type="compositionally biased region" description="Basic and acidic residues" evidence="5">
    <location>
        <begin position="285"/>
        <end position="294"/>
    </location>
</feature>
<dbReference type="InterPro" id="IPR011701">
    <property type="entry name" value="MFS"/>
</dbReference>
<evidence type="ECO:0000256" key="3">
    <source>
        <dbReference type="ARBA" id="ARBA00022989"/>
    </source>
</evidence>
<feature type="transmembrane region" description="Helical" evidence="6">
    <location>
        <begin position="475"/>
        <end position="501"/>
    </location>
</feature>
<dbReference type="PANTHER" id="PTHR23510:SF16">
    <property type="entry name" value="MAJOR FACILITATOR SUPERFAMILY (MFS) PROFILE DOMAIN-CONTAINING PROTEIN"/>
    <property type="match status" value="1"/>
</dbReference>
<feature type="transmembrane region" description="Helical" evidence="6">
    <location>
        <begin position="185"/>
        <end position="205"/>
    </location>
</feature>
<evidence type="ECO:0000256" key="1">
    <source>
        <dbReference type="ARBA" id="ARBA00004141"/>
    </source>
</evidence>
<evidence type="ECO:0000256" key="4">
    <source>
        <dbReference type="ARBA" id="ARBA00023136"/>
    </source>
</evidence>
<dbReference type="EnsemblMetazoa" id="CLYHEMT024022.2">
    <property type="protein sequence ID" value="CLYHEMP024022.2"/>
    <property type="gene ID" value="CLYHEMG024022"/>
</dbReference>
<feature type="transmembrane region" description="Helical" evidence="6">
    <location>
        <begin position="418"/>
        <end position="436"/>
    </location>
</feature>
<dbReference type="Proteomes" id="UP000594262">
    <property type="component" value="Unplaced"/>
</dbReference>
<protein>
    <submittedName>
        <fullName evidence="7">Uncharacterized protein</fullName>
    </submittedName>
</protein>
<feature type="compositionally biased region" description="Basic and acidic residues" evidence="5">
    <location>
        <begin position="252"/>
        <end position="278"/>
    </location>
</feature>
<proteinExistence type="predicted"/>
<feature type="transmembrane region" description="Helical" evidence="6">
    <location>
        <begin position="20"/>
        <end position="43"/>
    </location>
</feature>